<feature type="compositionally biased region" description="Low complexity" evidence="1">
    <location>
        <begin position="269"/>
        <end position="379"/>
    </location>
</feature>
<organism evidence="5 6">
    <name type="scientific">Xanthocytophaga agilis</name>
    <dbReference type="NCBI Taxonomy" id="3048010"/>
    <lineage>
        <taxon>Bacteria</taxon>
        <taxon>Pseudomonadati</taxon>
        <taxon>Bacteroidota</taxon>
        <taxon>Cytophagia</taxon>
        <taxon>Cytophagales</taxon>
        <taxon>Rhodocytophagaceae</taxon>
        <taxon>Xanthocytophaga</taxon>
    </lineage>
</organism>
<feature type="signal peptide" evidence="2">
    <location>
        <begin position="1"/>
        <end position="28"/>
    </location>
</feature>
<dbReference type="AlphaFoldDB" id="A0AAE3RC50"/>
<sequence>MGTYRYLPVFKRLAFVSSLLLMPAGLSAQNGASGQALFQFLGSYSSQGVPNYLEAQKDVIDSLQLRDIAVALPESKPVPQFHPEYIAVQSETELKLTKEADVWVTFVGEMAGFRNVLGFYTYDLNNPPATADQIIGKTVIFPNVSTAGSGGGLAIGSKVKIGHFKANTGIGWFLIADGWKENGVGSGNYILYSNPAFNPESSTTDKPHTVLLHDKGRNKLILGFEDLRRDQGSDQDFNDVLFSISASPFEAIQKNNVISIASSVVSPISQPSNPVSGSMTNTNINDSYNTSTNNTSNSVNNQNTSISNSNSNNTTHTTNTNSNNTTTNTNSNNTNVVNNTTTIVNNNTTIVTTGGNMNGSNVNGSGASNNTSTNNSSDNKPAPGRNTPANPTRPGRYEPVASGKPNTTFPESNTSESVALPSGMCSLYGFNEVDFKKTYNLIRSKPVEDVRVSTLRQAAKGRYLTIDQSVQLLRLLTVGEHRLEMAKYLYDYSCERHNYFMVGQVLTTASHEREFNAFLEKKNPSVAQSRPVPPVRQSGRPRGYSSSASSAVPQPLPGYTSDAYAPNAFTDTEFEVLKSNVQQQSFSDTKLTIIQQAVKNRSLSTAQDIELMNLMSFEQDKLKLAKWLYDFTYDQQNYYKVNAAFSFSSSVDELNKYLNSK</sequence>
<feature type="domain" description="DUF4476" evidence="4">
    <location>
        <begin position="569"/>
        <end position="658"/>
    </location>
</feature>
<feature type="domain" description="DUF4114" evidence="3">
    <location>
        <begin position="164"/>
        <end position="246"/>
    </location>
</feature>
<proteinExistence type="predicted"/>
<dbReference type="Pfam" id="PF14771">
    <property type="entry name" value="DUF4476"/>
    <property type="match status" value="2"/>
</dbReference>
<protein>
    <submittedName>
        <fullName evidence="5">DUF4476 domain-containing protein</fullName>
    </submittedName>
</protein>
<keyword evidence="6" id="KW-1185">Reference proteome</keyword>
<reference evidence="5" key="1">
    <citation type="submission" date="2023-05" db="EMBL/GenBank/DDBJ databases">
        <authorList>
            <person name="Zhang X."/>
        </authorList>
    </citation>
    <scope>NUCLEOTIDE SEQUENCE</scope>
    <source>
        <strain evidence="5">BD1B2-1</strain>
    </source>
</reference>
<dbReference type="EMBL" id="JASJOU010000017">
    <property type="protein sequence ID" value="MDJ1505677.1"/>
    <property type="molecule type" value="Genomic_DNA"/>
</dbReference>
<evidence type="ECO:0000256" key="2">
    <source>
        <dbReference type="SAM" id="SignalP"/>
    </source>
</evidence>
<accession>A0AAE3RC50</accession>
<evidence type="ECO:0000256" key="1">
    <source>
        <dbReference type="SAM" id="MobiDB-lite"/>
    </source>
</evidence>
<gene>
    <name evidence="5" type="ORF">QNI22_33785</name>
</gene>
<dbReference type="InterPro" id="IPR025193">
    <property type="entry name" value="DUF4114"/>
</dbReference>
<feature type="domain" description="DUF4476" evidence="4">
    <location>
        <begin position="431"/>
        <end position="519"/>
    </location>
</feature>
<dbReference type="RefSeq" id="WP_314517952.1">
    <property type="nucleotide sequence ID" value="NZ_JASJOU010000017.1"/>
</dbReference>
<feature type="region of interest" description="Disordered" evidence="1">
    <location>
        <begin position="524"/>
        <end position="556"/>
    </location>
</feature>
<feature type="compositionally biased region" description="Polar residues" evidence="1">
    <location>
        <begin position="404"/>
        <end position="416"/>
    </location>
</feature>
<evidence type="ECO:0000313" key="5">
    <source>
        <dbReference type="EMBL" id="MDJ1505677.1"/>
    </source>
</evidence>
<evidence type="ECO:0000259" key="4">
    <source>
        <dbReference type="Pfam" id="PF14771"/>
    </source>
</evidence>
<keyword evidence="2" id="KW-0732">Signal</keyword>
<dbReference type="InterPro" id="IPR028011">
    <property type="entry name" value="DUF4476"/>
</dbReference>
<name>A0AAE3RC50_9BACT</name>
<comment type="caution">
    <text evidence="5">The sequence shown here is derived from an EMBL/GenBank/DDBJ whole genome shotgun (WGS) entry which is preliminary data.</text>
</comment>
<dbReference type="Proteomes" id="UP001232063">
    <property type="component" value="Unassembled WGS sequence"/>
</dbReference>
<dbReference type="Pfam" id="PF13448">
    <property type="entry name" value="DUF4114"/>
    <property type="match status" value="1"/>
</dbReference>
<evidence type="ECO:0000259" key="3">
    <source>
        <dbReference type="Pfam" id="PF13448"/>
    </source>
</evidence>
<evidence type="ECO:0000313" key="6">
    <source>
        <dbReference type="Proteomes" id="UP001232063"/>
    </source>
</evidence>
<feature type="chain" id="PRO_5042125539" evidence="2">
    <location>
        <begin position="29"/>
        <end position="661"/>
    </location>
</feature>
<feature type="region of interest" description="Disordered" evidence="1">
    <location>
        <begin position="269"/>
        <end position="416"/>
    </location>
</feature>